<organism evidence="1 2">
    <name type="scientific">Peptoanaerobacter stomatis</name>
    <dbReference type="NCBI Taxonomy" id="796937"/>
    <lineage>
        <taxon>Bacteria</taxon>
        <taxon>Bacillati</taxon>
        <taxon>Bacillota</taxon>
        <taxon>Clostridia</taxon>
        <taxon>Peptostreptococcales</taxon>
        <taxon>Filifactoraceae</taxon>
        <taxon>Peptoanaerobacter</taxon>
    </lineage>
</organism>
<evidence type="ECO:0000313" key="2">
    <source>
        <dbReference type="Proteomes" id="UP000005244"/>
    </source>
</evidence>
<gene>
    <name evidence="1" type="ORF">HMPREF1143_0494</name>
</gene>
<dbReference type="RefSeq" id="WP_009530867.1">
    <property type="nucleotide sequence ID" value="NZ_ALNK01000017.1"/>
</dbReference>
<protein>
    <submittedName>
        <fullName evidence="1">Uncharacterized protein</fullName>
    </submittedName>
</protein>
<proteinExistence type="predicted"/>
<dbReference type="AlphaFoldDB" id="J6HK34"/>
<dbReference type="Proteomes" id="UP000005244">
    <property type="component" value="Unassembled WGS sequence"/>
</dbReference>
<comment type="caution">
    <text evidence="1">The sequence shown here is derived from an EMBL/GenBank/DDBJ whole genome shotgun (WGS) entry which is preliminary data.</text>
</comment>
<evidence type="ECO:0000313" key="1">
    <source>
        <dbReference type="EMBL" id="EJU22973.1"/>
    </source>
</evidence>
<sequence>MGFLDKLGLGNKDEIIEKIKETKSKMDQRKEERKIAKTFGIKKVRHISGLPIPEGTMTNLFYTWDNFQMSVDGANYNVESNRIMGAVYKKKKELINISRSSSIGKAALGGILLGPIGIALGGMKDTHKDYKESYVLAISYISENEAKYLIFETDNWKAEIDKLCSFIQNEREKATLDVKL</sequence>
<name>J6HK34_9FIRM</name>
<keyword evidence="2" id="KW-1185">Reference proteome</keyword>
<dbReference type="EMBL" id="ALNK01000017">
    <property type="protein sequence ID" value="EJU22973.1"/>
    <property type="molecule type" value="Genomic_DNA"/>
</dbReference>
<accession>J6HK34</accession>
<reference evidence="1 2" key="1">
    <citation type="submission" date="2012-07" db="EMBL/GenBank/DDBJ databases">
        <authorList>
            <person name="Durkin A.S."/>
            <person name="McCorrison J."/>
            <person name="Torralba M."/>
            <person name="Gillis M."/>
            <person name="Methe B."/>
            <person name="Sutton G."/>
            <person name="Nelson K.E."/>
        </authorList>
    </citation>
    <scope>NUCLEOTIDE SEQUENCE [LARGE SCALE GENOMIC DNA]</scope>
    <source>
        <strain evidence="1 2">OBRC8</strain>
    </source>
</reference>